<dbReference type="GO" id="GO:0016020">
    <property type="term" value="C:membrane"/>
    <property type="evidence" value="ECO:0007669"/>
    <property type="project" value="UniProtKB-SubCell"/>
</dbReference>
<comment type="subcellular location">
    <subcellularLocation>
        <location evidence="2">Membrane</location>
        <topology evidence="2">Multi-pass membrane protein</topology>
    </subcellularLocation>
</comment>
<dbReference type="KEGG" id="ntg:NSCAC_1080"/>
<dbReference type="EMBL" id="LR778175">
    <property type="protein sequence ID" value="CAB1276263.1"/>
    <property type="molecule type" value="Genomic_DNA"/>
</dbReference>
<dbReference type="CDD" id="cd06164">
    <property type="entry name" value="S2P-M50_SpoIVFB_CBS"/>
    <property type="match status" value="1"/>
</dbReference>
<dbReference type="GO" id="GO:0006508">
    <property type="term" value="P:proteolysis"/>
    <property type="evidence" value="ECO:0007669"/>
    <property type="project" value="UniProtKB-KW"/>
</dbReference>
<evidence type="ECO:0000256" key="9">
    <source>
        <dbReference type="ARBA" id="ARBA00022989"/>
    </source>
</evidence>
<dbReference type="RefSeq" id="WP_197743811.1">
    <property type="nucleotide sequence ID" value="NZ_LR778175.1"/>
</dbReference>
<keyword evidence="15" id="KW-1185">Reference proteome</keyword>
<sequence length="299" mass="33711">MKIKLFPKIYCGQIAYIKIYLDWSLSIMFFLITLGMATSIFPSWHPEWSIWTLWILSALAALFFILSILVHELSHALVGRGKNIEVKNITLFVFGGVAQLEHEPHTWQAELWMAFAGPIASIILGVIILIISILTMDLDYIKTVDSVHVLESLSPSTTLLFWLGPINIFLGLFNLIPGFPMDGGRVLRAVLWGITYDIRRATFWAYRVGQVCAGLFMGIGIATILNFPIIPFLGTGLIGGLWFIFIGWFLYRSAQISYDQLLELLAQEAFASLPAYQKVFIKIIQFLKSHKHPNLGCGK</sequence>
<name>A0A7G1QA64_9GAMM</name>
<dbReference type="Proteomes" id="UP000516072">
    <property type="component" value="Chromosome"/>
</dbReference>
<reference evidence="14 15" key="1">
    <citation type="submission" date="2020-03" db="EMBL/GenBank/DDBJ databases">
        <authorList>
            <person name="Picone N."/>
        </authorList>
    </citation>
    <scope>NUCLEOTIDE SEQUENCE [LARGE SCALE GENOMIC DNA]</scope>
    <source>
        <strain evidence="14">NSCAC1</strain>
    </source>
</reference>
<protein>
    <submittedName>
        <fullName evidence="14">Peptidase M50</fullName>
    </submittedName>
</protein>
<feature type="transmembrane region" description="Helical" evidence="12">
    <location>
        <begin position="230"/>
        <end position="251"/>
    </location>
</feature>
<evidence type="ECO:0000256" key="11">
    <source>
        <dbReference type="ARBA" id="ARBA00023136"/>
    </source>
</evidence>
<evidence type="ECO:0000256" key="12">
    <source>
        <dbReference type="SAM" id="Phobius"/>
    </source>
</evidence>
<feature type="transmembrane region" description="Helical" evidence="12">
    <location>
        <begin position="159"/>
        <end position="179"/>
    </location>
</feature>
<evidence type="ECO:0000256" key="2">
    <source>
        <dbReference type="ARBA" id="ARBA00004141"/>
    </source>
</evidence>
<gene>
    <name evidence="14" type="ORF">NSCAC_1080</name>
</gene>
<evidence type="ECO:0000256" key="6">
    <source>
        <dbReference type="ARBA" id="ARBA00022723"/>
    </source>
</evidence>
<feature type="domain" description="Peptidase M50" evidence="13">
    <location>
        <begin position="60"/>
        <end position="209"/>
    </location>
</feature>
<keyword evidence="4" id="KW-0645">Protease</keyword>
<evidence type="ECO:0000259" key="13">
    <source>
        <dbReference type="Pfam" id="PF02163"/>
    </source>
</evidence>
<dbReference type="PANTHER" id="PTHR39188">
    <property type="entry name" value="MEMBRANE-ASSOCIATED ZINC METALLOPROTEASE M50B"/>
    <property type="match status" value="1"/>
</dbReference>
<feature type="transmembrane region" description="Helical" evidence="12">
    <location>
        <begin position="48"/>
        <end position="70"/>
    </location>
</feature>
<evidence type="ECO:0000256" key="3">
    <source>
        <dbReference type="ARBA" id="ARBA00007931"/>
    </source>
</evidence>
<evidence type="ECO:0000313" key="15">
    <source>
        <dbReference type="Proteomes" id="UP000516072"/>
    </source>
</evidence>
<evidence type="ECO:0000256" key="1">
    <source>
        <dbReference type="ARBA" id="ARBA00001947"/>
    </source>
</evidence>
<dbReference type="GO" id="GO:0046872">
    <property type="term" value="F:metal ion binding"/>
    <property type="evidence" value="ECO:0007669"/>
    <property type="project" value="UniProtKB-KW"/>
</dbReference>
<dbReference type="GO" id="GO:0008237">
    <property type="term" value="F:metallopeptidase activity"/>
    <property type="evidence" value="ECO:0007669"/>
    <property type="project" value="UniProtKB-KW"/>
</dbReference>
<feature type="transmembrane region" description="Helical" evidence="12">
    <location>
        <begin position="20"/>
        <end position="42"/>
    </location>
</feature>
<evidence type="ECO:0000256" key="8">
    <source>
        <dbReference type="ARBA" id="ARBA00022833"/>
    </source>
</evidence>
<keyword evidence="6" id="KW-0479">Metal-binding</keyword>
<dbReference type="InterPro" id="IPR008915">
    <property type="entry name" value="Peptidase_M50"/>
</dbReference>
<keyword evidence="7" id="KW-0378">Hydrolase</keyword>
<evidence type="ECO:0000256" key="10">
    <source>
        <dbReference type="ARBA" id="ARBA00023049"/>
    </source>
</evidence>
<feature type="transmembrane region" description="Helical" evidence="12">
    <location>
        <begin position="111"/>
        <end position="134"/>
    </location>
</feature>
<evidence type="ECO:0000256" key="5">
    <source>
        <dbReference type="ARBA" id="ARBA00022692"/>
    </source>
</evidence>
<dbReference type="Pfam" id="PF02163">
    <property type="entry name" value="Peptidase_M50"/>
    <property type="match status" value="1"/>
</dbReference>
<organism evidence="14 15">
    <name type="scientific">Candidatus Nitrosacidococcus tergens</name>
    <dbReference type="NCBI Taxonomy" id="553981"/>
    <lineage>
        <taxon>Bacteria</taxon>
        <taxon>Pseudomonadati</taxon>
        <taxon>Pseudomonadota</taxon>
        <taxon>Gammaproteobacteria</taxon>
        <taxon>Chromatiales</taxon>
        <taxon>Chromatiaceae</taxon>
        <taxon>Candidatus Nitrosacidococcus</taxon>
    </lineage>
</organism>
<accession>A0A7G1QA64</accession>
<keyword evidence="8" id="KW-0862">Zinc</keyword>
<evidence type="ECO:0000313" key="14">
    <source>
        <dbReference type="EMBL" id="CAB1276263.1"/>
    </source>
</evidence>
<comment type="cofactor">
    <cofactor evidence="1">
        <name>Zn(2+)</name>
        <dbReference type="ChEBI" id="CHEBI:29105"/>
    </cofactor>
</comment>
<dbReference type="AlphaFoldDB" id="A0A7G1QA64"/>
<keyword evidence="9 12" id="KW-1133">Transmembrane helix</keyword>
<keyword evidence="5 12" id="KW-0812">Transmembrane</keyword>
<keyword evidence="11 12" id="KW-0472">Membrane</keyword>
<dbReference type="PANTHER" id="PTHR39188:SF3">
    <property type="entry name" value="STAGE IV SPORULATION PROTEIN FB"/>
    <property type="match status" value="1"/>
</dbReference>
<evidence type="ECO:0000256" key="4">
    <source>
        <dbReference type="ARBA" id="ARBA00022670"/>
    </source>
</evidence>
<keyword evidence="10" id="KW-0482">Metalloprotease</keyword>
<comment type="similarity">
    <text evidence="3">Belongs to the peptidase M50B family.</text>
</comment>
<proteinExistence type="inferred from homology"/>
<feature type="transmembrane region" description="Helical" evidence="12">
    <location>
        <begin position="204"/>
        <end position="224"/>
    </location>
</feature>
<evidence type="ECO:0000256" key="7">
    <source>
        <dbReference type="ARBA" id="ARBA00022801"/>
    </source>
</evidence>